<dbReference type="SUPFAM" id="SSF52540">
    <property type="entry name" value="P-loop containing nucleoside triphosphate hydrolases"/>
    <property type="match status" value="1"/>
</dbReference>
<keyword evidence="3" id="KW-0067">ATP-binding</keyword>
<dbReference type="GO" id="GO:0005524">
    <property type="term" value="F:ATP binding"/>
    <property type="evidence" value="ECO:0007669"/>
    <property type="project" value="UniProtKB-KW"/>
</dbReference>
<keyword evidence="2" id="KW-0547">Nucleotide-binding</keyword>
<proteinExistence type="predicted"/>
<accession>H3NHA8</accession>
<dbReference type="InterPro" id="IPR017871">
    <property type="entry name" value="ABC_transporter-like_CS"/>
</dbReference>
<dbReference type="RefSeq" id="WP_006308132.1">
    <property type="nucleotide sequence ID" value="NZ_JH601133.1"/>
</dbReference>
<dbReference type="Gene3D" id="3.40.50.300">
    <property type="entry name" value="P-loop containing nucleotide triphosphate hydrolases"/>
    <property type="match status" value="1"/>
</dbReference>
<dbReference type="SMART" id="SM00382">
    <property type="entry name" value="AAA"/>
    <property type="match status" value="1"/>
</dbReference>
<dbReference type="Pfam" id="PF00005">
    <property type="entry name" value="ABC_tran"/>
    <property type="match status" value="1"/>
</dbReference>
<dbReference type="PANTHER" id="PTHR42781">
    <property type="entry name" value="SPERMIDINE/PUTRESCINE IMPORT ATP-BINDING PROTEIN POTA"/>
    <property type="match status" value="1"/>
</dbReference>
<reference evidence="5 6" key="1">
    <citation type="submission" date="2012-01" db="EMBL/GenBank/DDBJ databases">
        <title>The Genome Sequence of Facklamia languida CCUG 37842.</title>
        <authorList>
            <consortium name="The Broad Institute Genome Sequencing Platform"/>
            <person name="Earl A."/>
            <person name="Ward D."/>
            <person name="Feldgarden M."/>
            <person name="Gevers D."/>
            <person name="Huys G."/>
            <person name="Young S.K."/>
            <person name="Zeng Q."/>
            <person name="Gargeya S."/>
            <person name="Fitzgerald M."/>
            <person name="Haas B."/>
            <person name="Abouelleil A."/>
            <person name="Alvarado L."/>
            <person name="Arachchi H.M."/>
            <person name="Berlin A."/>
            <person name="Chapman S.B."/>
            <person name="Gearin G."/>
            <person name="Goldberg J."/>
            <person name="Griggs A."/>
            <person name="Gujja S."/>
            <person name="Hansen M."/>
            <person name="Heiman D."/>
            <person name="Howarth C."/>
            <person name="Larimer J."/>
            <person name="Lui A."/>
            <person name="MacDonald P.J.P."/>
            <person name="McCowen C."/>
            <person name="Montmayeur A."/>
            <person name="Murphy C."/>
            <person name="Neiman D."/>
            <person name="Pearson M."/>
            <person name="Priest M."/>
            <person name="Roberts A."/>
            <person name="Saif S."/>
            <person name="Shea T."/>
            <person name="Sisk P."/>
            <person name="Stolte C."/>
            <person name="Sykes S."/>
            <person name="Wortman J."/>
            <person name="Nusbaum C."/>
            <person name="Birren B."/>
        </authorList>
    </citation>
    <scope>NUCLEOTIDE SEQUENCE [LARGE SCALE GENOMIC DNA]</scope>
    <source>
        <strain evidence="5 6">CCUG 37842</strain>
    </source>
</reference>
<evidence type="ECO:0000313" key="5">
    <source>
        <dbReference type="EMBL" id="EHR38163.1"/>
    </source>
</evidence>
<dbReference type="OrthoDB" id="9790614at2"/>
<dbReference type="PROSITE" id="PS50893">
    <property type="entry name" value="ABC_TRANSPORTER_2"/>
    <property type="match status" value="1"/>
</dbReference>
<dbReference type="InterPro" id="IPR050093">
    <property type="entry name" value="ABC_SmlMolc_Importer"/>
</dbReference>
<dbReference type="GO" id="GO:0140359">
    <property type="term" value="F:ABC-type transporter activity"/>
    <property type="evidence" value="ECO:0007669"/>
    <property type="project" value="UniProtKB-ARBA"/>
</dbReference>
<feature type="domain" description="ABC transporter" evidence="4">
    <location>
        <begin position="2"/>
        <end position="233"/>
    </location>
</feature>
<sequence length="343" mass="38812">MIELQNIQVKYGDYIAVDHVNLRIQEGDFFTFLGPSGCGKTTTLRAIAGLTPPSQGKVLLDGQDITHTPVEKRQLGMVFQSYALFPTMTAYENIAYGLRVQHMAEDRIREKVHRQAEIVDLHPNQLAKNVSQLSGGQQQRVAIARTLIMEPRVILFDEPLSNLDAKLRKQLRKELKEIQAKTGLTAIYVTHDQEEALELSDQLAVFQRGKIEQIGSPIEVYNHSQTEFVLNFIGDANRLSPGIIELLNHQLETPLPTDHIAYIRWENIRPQALSQEDLILEGSIIDRKFQGNSLIYQIQIEDASFQFMVLNQPGHHFEIGHSIKTYLNPSDIMTYPLGGAPHD</sequence>
<keyword evidence="1" id="KW-0813">Transport</keyword>
<name>H3NHA8_9LACT</name>
<dbReference type="PANTHER" id="PTHR42781:SF4">
    <property type="entry name" value="SPERMIDINE_PUTRESCINE IMPORT ATP-BINDING PROTEIN POTA"/>
    <property type="match status" value="1"/>
</dbReference>
<evidence type="ECO:0000256" key="2">
    <source>
        <dbReference type="ARBA" id="ARBA00022741"/>
    </source>
</evidence>
<keyword evidence="6" id="KW-1185">Reference proteome</keyword>
<dbReference type="PROSITE" id="PS00211">
    <property type="entry name" value="ABC_TRANSPORTER_1"/>
    <property type="match status" value="1"/>
</dbReference>
<dbReference type="InterPro" id="IPR003593">
    <property type="entry name" value="AAA+_ATPase"/>
</dbReference>
<dbReference type="Proteomes" id="UP000006190">
    <property type="component" value="Unassembled WGS sequence"/>
</dbReference>
<evidence type="ECO:0000313" key="6">
    <source>
        <dbReference type="Proteomes" id="UP000006190"/>
    </source>
</evidence>
<dbReference type="EMBL" id="AGEG01000002">
    <property type="protein sequence ID" value="EHR38163.1"/>
    <property type="molecule type" value="Genomic_DNA"/>
</dbReference>
<gene>
    <name evidence="5" type="ORF">HMPREF9708_00247</name>
</gene>
<dbReference type="STRING" id="883113.HMPREF9708_00247"/>
<protein>
    <recommendedName>
        <fullName evidence="4">ABC transporter domain-containing protein</fullName>
    </recommendedName>
</protein>
<dbReference type="HOGENOM" id="CLU_000604_1_1_9"/>
<dbReference type="FunFam" id="3.40.50.300:FF:000042">
    <property type="entry name" value="Maltose/maltodextrin ABC transporter, ATP-binding protein"/>
    <property type="match status" value="1"/>
</dbReference>
<organism evidence="5 6">
    <name type="scientific">Facklamia languida CCUG 37842</name>
    <dbReference type="NCBI Taxonomy" id="883113"/>
    <lineage>
        <taxon>Bacteria</taxon>
        <taxon>Bacillati</taxon>
        <taxon>Bacillota</taxon>
        <taxon>Bacilli</taxon>
        <taxon>Lactobacillales</taxon>
        <taxon>Aerococcaceae</taxon>
        <taxon>Facklamia</taxon>
    </lineage>
</organism>
<evidence type="ECO:0000256" key="3">
    <source>
        <dbReference type="ARBA" id="ARBA00022840"/>
    </source>
</evidence>
<dbReference type="eggNOG" id="COG3842">
    <property type="taxonomic scope" value="Bacteria"/>
</dbReference>
<comment type="caution">
    <text evidence="5">The sequence shown here is derived from an EMBL/GenBank/DDBJ whole genome shotgun (WGS) entry which is preliminary data.</text>
</comment>
<evidence type="ECO:0000256" key="1">
    <source>
        <dbReference type="ARBA" id="ARBA00022448"/>
    </source>
</evidence>
<dbReference type="GO" id="GO:0016887">
    <property type="term" value="F:ATP hydrolysis activity"/>
    <property type="evidence" value="ECO:0007669"/>
    <property type="project" value="InterPro"/>
</dbReference>
<dbReference type="InterPro" id="IPR027417">
    <property type="entry name" value="P-loop_NTPase"/>
</dbReference>
<dbReference type="AlphaFoldDB" id="H3NHA8"/>
<dbReference type="PATRIC" id="fig|883113.3.peg.251"/>
<dbReference type="InterPro" id="IPR003439">
    <property type="entry name" value="ABC_transporter-like_ATP-bd"/>
</dbReference>
<evidence type="ECO:0000259" key="4">
    <source>
        <dbReference type="PROSITE" id="PS50893"/>
    </source>
</evidence>
<dbReference type="GO" id="GO:0043190">
    <property type="term" value="C:ATP-binding cassette (ABC) transporter complex"/>
    <property type="evidence" value="ECO:0007669"/>
    <property type="project" value="UniProtKB-ARBA"/>
</dbReference>